<feature type="compositionally biased region" description="Acidic residues" evidence="9">
    <location>
        <begin position="67"/>
        <end position="76"/>
    </location>
</feature>
<reference evidence="10" key="1">
    <citation type="journal article" date="2023" name="Mol. Phylogenet. Evol.">
        <title>Genome-scale phylogeny and comparative genomics of the fungal order Sordariales.</title>
        <authorList>
            <person name="Hensen N."/>
            <person name="Bonometti L."/>
            <person name="Westerberg I."/>
            <person name="Brannstrom I.O."/>
            <person name="Guillou S."/>
            <person name="Cros-Aarteil S."/>
            <person name="Calhoun S."/>
            <person name="Haridas S."/>
            <person name="Kuo A."/>
            <person name="Mondo S."/>
            <person name="Pangilinan J."/>
            <person name="Riley R."/>
            <person name="LaButti K."/>
            <person name="Andreopoulos B."/>
            <person name="Lipzen A."/>
            <person name="Chen C."/>
            <person name="Yan M."/>
            <person name="Daum C."/>
            <person name="Ng V."/>
            <person name="Clum A."/>
            <person name="Steindorff A."/>
            <person name="Ohm R.A."/>
            <person name="Martin F."/>
            <person name="Silar P."/>
            <person name="Natvig D.O."/>
            <person name="Lalanne C."/>
            <person name="Gautier V."/>
            <person name="Ament-Velasquez S.L."/>
            <person name="Kruys A."/>
            <person name="Hutchinson M.I."/>
            <person name="Powell A.J."/>
            <person name="Barry K."/>
            <person name="Miller A.N."/>
            <person name="Grigoriev I.V."/>
            <person name="Debuchy R."/>
            <person name="Gladieux P."/>
            <person name="Hiltunen Thoren M."/>
            <person name="Johannesson H."/>
        </authorList>
    </citation>
    <scope>NUCLEOTIDE SEQUENCE</scope>
    <source>
        <strain evidence="10">CBS 757.83</strain>
    </source>
</reference>
<proteinExistence type="inferred from homology"/>
<evidence type="ECO:0000313" key="11">
    <source>
        <dbReference type="Proteomes" id="UP001305647"/>
    </source>
</evidence>
<keyword evidence="11" id="KW-1185">Reference proteome</keyword>
<dbReference type="AlphaFoldDB" id="A0AAN6T2R5"/>
<keyword evidence="5 8" id="KW-0804">Transcription</keyword>
<keyword evidence="6 8" id="KW-0539">Nucleus</keyword>
<protein>
    <recommendedName>
        <fullName evidence="3 8">Mediator of RNA polymerase II transcription subunit 17</fullName>
    </recommendedName>
    <alternativeName>
        <fullName evidence="7 8">Mediator complex subunit 17</fullName>
    </alternativeName>
</protein>
<evidence type="ECO:0000256" key="4">
    <source>
        <dbReference type="ARBA" id="ARBA00023015"/>
    </source>
</evidence>
<sequence length="656" mass="70539">MNDRPFMLQPRTAPPQGPQSIREFIQRLNAEPGGFRTLNAAELRRELDANQNGDHDDHDVDMTGDSSDAEVDEDAETKDITAAREEILRTIQQSHQTSMFALDFVSLLLSKENPAQAVTTFSPGLRDMVGIGTLGATLLEAPTVMTQKRVPDNKMVAIGKRLMDLMKAADAALAASKRLQREILLETKYWSMVLGVSENGWQTFRLPHEPQTMGVKFGFSNTAPEFKNSGIAPMRRAKDGSVWLEHGLMGRGSKRLQVKILDNGVVVGRSPLPRPLPEDAPLQDRVKEARDTIFAQELWYEINRESRVDLCSVVRIAESTAAYDVDTTRTVCVQLVTLGEEERAVTDQPGSQNAIANELCTILSLLLSNAHRANELKRSGPGISSRGSTPPYSILRPLIAHYRYDQSVQRCTESLSALIAVLRSAGLAASLIMKEPPLTPPAGNATPPSTSLANLLLKPPTVQFDLTITPASRIRVLLKPTPISGAVFSVSLLPPLPSQPGSSVNPLLALCPPASDDYPDLETLLTYIHGTIPCALTAAYYEIVFAVTAGAPPAAAGGGVGGGSDGDGDGGLGATTESIWAMDAGSNGIVDLETGGDYGVYFGFGRDQQTGRLEVSIEGHFLENGGDKVHRAWRWPGAEGTLSTVVKHVLSNGPAV</sequence>
<comment type="function">
    <text evidence="8">Component of the Mediator complex, a coactivator involved in the regulated transcription of nearly all RNA polymerase II-dependent genes. Mediator functions as a bridge to convey information from gene-specific regulatory proteins to the basal RNA polymerase II transcription machinery. Mediator is recruited to promoters by direct interactions with regulatory proteins and serves as a scaffold for the assembly of a functional preinitiation complex with RNA polymerase II and the general transcription factors.</text>
</comment>
<evidence type="ECO:0000256" key="7">
    <source>
        <dbReference type="ARBA" id="ARBA00032014"/>
    </source>
</evidence>
<dbReference type="GO" id="GO:0006357">
    <property type="term" value="P:regulation of transcription by RNA polymerase II"/>
    <property type="evidence" value="ECO:0007669"/>
    <property type="project" value="InterPro"/>
</dbReference>
<dbReference type="PANTHER" id="PTHR13114">
    <property type="entry name" value="MEDIATOR OF RNA POLYMERASE II TRANSCRIPTION SUBUNIT 17"/>
    <property type="match status" value="1"/>
</dbReference>
<keyword evidence="8" id="KW-0010">Activator</keyword>
<feature type="compositionally biased region" description="Basic and acidic residues" evidence="9">
    <location>
        <begin position="50"/>
        <end position="61"/>
    </location>
</feature>
<accession>A0AAN6T2R5</accession>
<keyword evidence="4 8" id="KW-0805">Transcription regulation</keyword>
<comment type="subunit">
    <text evidence="8">Component of the Mediator complex.</text>
</comment>
<evidence type="ECO:0000256" key="1">
    <source>
        <dbReference type="ARBA" id="ARBA00004123"/>
    </source>
</evidence>
<dbReference type="Proteomes" id="UP001305647">
    <property type="component" value="Unassembled WGS sequence"/>
</dbReference>
<organism evidence="10 11">
    <name type="scientific">Parathielavia hyrcaniae</name>
    <dbReference type="NCBI Taxonomy" id="113614"/>
    <lineage>
        <taxon>Eukaryota</taxon>
        <taxon>Fungi</taxon>
        <taxon>Dikarya</taxon>
        <taxon>Ascomycota</taxon>
        <taxon>Pezizomycotina</taxon>
        <taxon>Sordariomycetes</taxon>
        <taxon>Sordariomycetidae</taxon>
        <taxon>Sordariales</taxon>
        <taxon>Chaetomiaceae</taxon>
        <taxon>Parathielavia</taxon>
    </lineage>
</organism>
<comment type="similarity">
    <text evidence="2 8">Belongs to the Mediator complex subunit 17 family.</text>
</comment>
<dbReference type="GO" id="GO:0003712">
    <property type="term" value="F:transcription coregulator activity"/>
    <property type="evidence" value="ECO:0007669"/>
    <property type="project" value="InterPro"/>
</dbReference>
<dbReference type="GO" id="GO:0070847">
    <property type="term" value="C:core mediator complex"/>
    <property type="evidence" value="ECO:0007669"/>
    <property type="project" value="TreeGrafter"/>
</dbReference>
<evidence type="ECO:0000256" key="8">
    <source>
        <dbReference type="RuleBase" id="RU364140"/>
    </source>
</evidence>
<dbReference type="InterPro" id="IPR019313">
    <property type="entry name" value="Mediator_Med17"/>
</dbReference>
<evidence type="ECO:0000256" key="5">
    <source>
        <dbReference type="ARBA" id="ARBA00023163"/>
    </source>
</evidence>
<reference evidence="10" key="2">
    <citation type="submission" date="2023-05" db="EMBL/GenBank/DDBJ databases">
        <authorList>
            <consortium name="Lawrence Berkeley National Laboratory"/>
            <person name="Steindorff A."/>
            <person name="Hensen N."/>
            <person name="Bonometti L."/>
            <person name="Westerberg I."/>
            <person name="Brannstrom I.O."/>
            <person name="Guillou S."/>
            <person name="Cros-Aarteil S."/>
            <person name="Calhoun S."/>
            <person name="Haridas S."/>
            <person name="Kuo A."/>
            <person name="Mondo S."/>
            <person name="Pangilinan J."/>
            <person name="Riley R."/>
            <person name="Labutti K."/>
            <person name="Andreopoulos B."/>
            <person name="Lipzen A."/>
            <person name="Chen C."/>
            <person name="Yanf M."/>
            <person name="Daum C."/>
            <person name="Ng V."/>
            <person name="Clum A."/>
            <person name="Ohm R."/>
            <person name="Martin F."/>
            <person name="Silar P."/>
            <person name="Natvig D."/>
            <person name="Lalanne C."/>
            <person name="Gautier V."/>
            <person name="Ament-Velasquez S.L."/>
            <person name="Kruys A."/>
            <person name="Hutchinson M.I."/>
            <person name="Powell A.J."/>
            <person name="Barry K."/>
            <person name="Miller A.N."/>
            <person name="Grigoriev I.V."/>
            <person name="Debuchy R."/>
            <person name="Gladieux P."/>
            <person name="Thoren M.H."/>
            <person name="Johannesson H."/>
        </authorList>
    </citation>
    <scope>NUCLEOTIDE SEQUENCE</scope>
    <source>
        <strain evidence="10">CBS 757.83</strain>
    </source>
</reference>
<gene>
    <name evidence="8" type="primary">MED17</name>
    <name evidence="10" type="ORF">N658DRAFT_495031</name>
</gene>
<dbReference type="GO" id="GO:0016592">
    <property type="term" value="C:mediator complex"/>
    <property type="evidence" value="ECO:0007669"/>
    <property type="project" value="InterPro"/>
</dbReference>
<name>A0AAN6T2R5_9PEZI</name>
<evidence type="ECO:0000256" key="3">
    <source>
        <dbReference type="ARBA" id="ARBA00019610"/>
    </source>
</evidence>
<dbReference type="PANTHER" id="PTHR13114:SF7">
    <property type="entry name" value="MEDIATOR OF RNA POLYMERASE II TRANSCRIPTION SUBUNIT 17"/>
    <property type="match status" value="1"/>
</dbReference>
<dbReference type="Pfam" id="PF10156">
    <property type="entry name" value="Med17"/>
    <property type="match status" value="1"/>
</dbReference>
<feature type="region of interest" description="Disordered" evidence="9">
    <location>
        <begin position="50"/>
        <end position="76"/>
    </location>
</feature>
<comment type="caution">
    <text evidence="10">The sequence shown here is derived from an EMBL/GenBank/DDBJ whole genome shotgun (WGS) entry which is preliminary data.</text>
</comment>
<evidence type="ECO:0000256" key="2">
    <source>
        <dbReference type="ARBA" id="ARBA00005635"/>
    </source>
</evidence>
<dbReference type="Gene3D" id="6.10.250.2620">
    <property type="match status" value="1"/>
</dbReference>
<comment type="subcellular location">
    <subcellularLocation>
        <location evidence="1 8">Nucleus</location>
    </subcellularLocation>
</comment>
<evidence type="ECO:0000256" key="6">
    <source>
        <dbReference type="ARBA" id="ARBA00023242"/>
    </source>
</evidence>
<dbReference type="EMBL" id="MU863630">
    <property type="protein sequence ID" value="KAK4102955.1"/>
    <property type="molecule type" value="Genomic_DNA"/>
</dbReference>
<evidence type="ECO:0000256" key="9">
    <source>
        <dbReference type="SAM" id="MobiDB-lite"/>
    </source>
</evidence>
<evidence type="ECO:0000313" key="10">
    <source>
        <dbReference type="EMBL" id="KAK4102955.1"/>
    </source>
</evidence>